<keyword evidence="3" id="KW-1185">Reference proteome</keyword>
<keyword evidence="1" id="KW-0812">Transmembrane</keyword>
<dbReference type="RefSeq" id="WP_277568236.1">
    <property type="nucleotide sequence ID" value="NZ_JAPDHZ010000006.1"/>
</dbReference>
<comment type="caution">
    <text evidence="2">The sequence shown here is derived from an EMBL/GenBank/DDBJ whole genome shotgun (WGS) entry which is preliminary data.</text>
</comment>
<name>A0A9X4KMB8_9BACL</name>
<sequence>MIAAAAMYMAGNTHRLAKNLFVAEGLDDALTTLLVLLGSILPFGLFESLIFYHLSNRVLPGDSFLNLPFCKIKGFIA</sequence>
<dbReference type="EMBL" id="JAPDHZ010000006">
    <property type="protein sequence ID" value="MDG0794500.1"/>
    <property type="molecule type" value="Genomic_DNA"/>
</dbReference>
<keyword evidence="1" id="KW-0472">Membrane</keyword>
<protein>
    <submittedName>
        <fullName evidence="2">Uncharacterized protein</fullName>
    </submittedName>
</protein>
<organism evidence="2 3">
    <name type="scientific">Cohnella ginsengisoli</name>
    <dbReference type="NCBI Taxonomy" id="425004"/>
    <lineage>
        <taxon>Bacteria</taxon>
        <taxon>Bacillati</taxon>
        <taxon>Bacillota</taxon>
        <taxon>Bacilli</taxon>
        <taxon>Bacillales</taxon>
        <taxon>Paenibacillaceae</taxon>
        <taxon>Cohnella</taxon>
    </lineage>
</organism>
<dbReference type="Proteomes" id="UP001153387">
    <property type="component" value="Unassembled WGS sequence"/>
</dbReference>
<reference evidence="2 3" key="1">
    <citation type="submission" date="2022-10" db="EMBL/GenBank/DDBJ databases">
        <title>Comparative genomic analysis of Cohnella hashimotonis sp. nov., isolated from the International Space Station.</title>
        <authorList>
            <person name="Simpson A."/>
            <person name="Venkateswaran K."/>
        </authorList>
    </citation>
    <scope>NUCLEOTIDE SEQUENCE [LARGE SCALE GENOMIC DNA]</scope>
    <source>
        <strain evidence="2 3">DSM 18997</strain>
    </source>
</reference>
<evidence type="ECO:0000313" key="2">
    <source>
        <dbReference type="EMBL" id="MDG0794500.1"/>
    </source>
</evidence>
<proteinExistence type="predicted"/>
<keyword evidence="1" id="KW-1133">Transmembrane helix</keyword>
<feature type="transmembrane region" description="Helical" evidence="1">
    <location>
        <begin position="29"/>
        <end position="52"/>
    </location>
</feature>
<evidence type="ECO:0000313" key="3">
    <source>
        <dbReference type="Proteomes" id="UP001153387"/>
    </source>
</evidence>
<dbReference type="AlphaFoldDB" id="A0A9X4KMB8"/>
<evidence type="ECO:0000256" key="1">
    <source>
        <dbReference type="SAM" id="Phobius"/>
    </source>
</evidence>
<gene>
    <name evidence="2" type="ORF">OMP38_29435</name>
</gene>
<accession>A0A9X4KMB8</accession>